<dbReference type="Proteomes" id="UP000239203">
    <property type="component" value="Unassembled WGS sequence"/>
</dbReference>
<dbReference type="InterPro" id="IPR047659">
    <property type="entry name" value="T7SS_assoc"/>
</dbReference>
<proteinExistence type="predicted"/>
<name>A0A2S6GYX9_9PSEU</name>
<dbReference type="AlphaFoldDB" id="A0A2S6GYX9"/>
<sequence length="256" mass="28166">MASPMSTPRRPPEVTSGVRARARFAPNSWIPVLAPGSTEVVGRFWVDAGGEVTDEFIPNPNYRECAPPVITHEMRSWAMYNPGGWVEVFDPAHPGPQRPPWALVGRYPVDGQGWIIDAFQPNPNYRPSPVALGWPKPRTEAESVLQLAHTGQIEYREAVLAVMAATLVLPADPNRPPRTRLVLRDRVVDAFVSQDAMPGAWPGHWQQFSGVEVALLIRRLSDVPGGPPDLLLHAAPDLQVRIPGTVLVEALRIITD</sequence>
<dbReference type="NCBIfam" id="NF033532">
    <property type="entry name" value="lone7para_assoc"/>
    <property type="match status" value="1"/>
</dbReference>
<protein>
    <submittedName>
        <fullName evidence="1">Uncharacterized protein</fullName>
    </submittedName>
</protein>
<organism evidence="1 2">
    <name type="scientific">Actinokineospora auranticolor</name>
    <dbReference type="NCBI Taxonomy" id="155976"/>
    <lineage>
        <taxon>Bacteria</taxon>
        <taxon>Bacillati</taxon>
        <taxon>Actinomycetota</taxon>
        <taxon>Actinomycetes</taxon>
        <taxon>Pseudonocardiales</taxon>
        <taxon>Pseudonocardiaceae</taxon>
        <taxon>Actinokineospora</taxon>
    </lineage>
</organism>
<reference evidence="1 2" key="1">
    <citation type="submission" date="2018-02" db="EMBL/GenBank/DDBJ databases">
        <title>Genomic Encyclopedia of Archaeal and Bacterial Type Strains, Phase II (KMG-II): from individual species to whole genera.</title>
        <authorList>
            <person name="Goeker M."/>
        </authorList>
    </citation>
    <scope>NUCLEOTIDE SEQUENCE [LARGE SCALE GENOMIC DNA]</scope>
    <source>
        <strain evidence="1 2">YU 961-1</strain>
    </source>
</reference>
<dbReference type="OrthoDB" id="5164467at2"/>
<comment type="caution">
    <text evidence="1">The sequence shown here is derived from an EMBL/GenBank/DDBJ whole genome shotgun (WGS) entry which is preliminary data.</text>
</comment>
<accession>A0A2S6GYX9</accession>
<evidence type="ECO:0000313" key="2">
    <source>
        <dbReference type="Proteomes" id="UP000239203"/>
    </source>
</evidence>
<dbReference type="EMBL" id="PTIX01000002">
    <property type="protein sequence ID" value="PPK70445.1"/>
    <property type="molecule type" value="Genomic_DNA"/>
</dbReference>
<keyword evidence="2" id="KW-1185">Reference proteome</keyword>
<evidence type="ECO:0000313" key="1">
    <source>
        <dbReference type="EMBL" id="PPK70445.1"/>
    </source>
</evidence>
<dbReference type="RefSeq" id="WP_146107936.1">
    <property type="nucleotide sequence ID" value="NZ_CP154825.1"/>
</dbReference>
<gene>
    <name evidence="1" type="ORF">CLV40_102360</name>
</gene>